<dbReference type="EMBL" id="BMDI01000001">
    <property type="protein sequence ID" value="GGI16923.1"/>
    <property type="molecule type" value="Genomic_DNA"/>
</dbReference>
<dbReference type="InterPro" id="IPR010982">
    <property type="entry name" value="Lambda_DNA-bd_dom_sf"/>
</dbReference>
<reference evidence="2" key="1">
    <citation type="journal article" date="2019" name="Int. J. Syst. Evol. Microbiol.">
        <title>The Global Catalogue of Microorganisms (GCM) 10K type strain sequencing project: providing services to taxonomists for standard genome sequencing and annotation.</title>
        <authorList>
            <consortium name="The Broad Institute Genomics Platform"/>
            <consortium name="The Broad Institute Genome Sequencing Center for Infectious Disease"/>
            <person name="Wu L."/>
            <person name="Ma J."/>
        </authorList>
    </citation>
    <scope>NUCLEOTIDE SEQUENCE [LARGE SCALE GENOMIC DNA]</scope>
    <source>
        <strain evidence="2">CCM 2767</strain>
    </source>
</reference>
<dbReference type="GO" id="GO:0003677">
    <property type="term" value="F:DNA binding"/>
    <property type="evidence" value="ECO:0007669"/>
    <property type="project" value="InterPro"/>
</dbReference>
<protein>
    <submittedName>
        <fullName evidence="1">Uncharacterized protein</fullName>
    </submittedName>
</protein>
<evidence type="ECO:0000313" key="1">
    <source>
        <dbReference type="EMBL" id="GGI16923.1"/>
    </source>
</evidence>
<keyword evidence="2" id="KW-1185">Reference proteome</keyword>
<dbReference type="Gene3D" id="1.10.260.40">
    <property type="entry name" value="lambda repressor-like DNA-binding domains"/>
    <property type="match status" value="1"/>
</dbReference>
<dbReference type="Pfam" id="PF12472">
    <property type="entry name" value="DUF3693"/>
    <property type="match status" value="1"/>
</dbReference>
<dbReference type="RefSeq" id="WP_188379833.1">
    <property type="nucleotide sequence ID" value="NZ_BMDI01000001.1"/>
</dbReference>
<proteinExistence type="predicted"/>
<accession>A0A8J3AVF3</accession>
<dbReference type="InterPro" id="IPR021096">
    <property type="entry name" value="Vibrio_phage_VSK_Orf152"/>
</dbReference>
<gene>
    <name evidence="1" type="ORF">GCM10008066_06390</name>
</gene>
<name>A0A8J3AVF3_9BURK</name>
<comment type="caution">
    <text evidence="1">The sequence shown here is derived from an EMBL/GenBank/DDBJ whole genome shotgun (WGS) entry which is preliminary data.</text>
</comment>
<dbReference type="Proteomes" id="UP000642180">
    <property type="component" value="Unassembled WGS sequence"/>
</dbReference>
<sequence length="104" mass="11539">MNTLQYLDAVKATLNIESDYAVAKALGIRTSTISNYRARGGQMDDDVARKVAKIIGKHPGIVTLDIHRERANSPEDKAMWKEIFEGFHALSLRANSIRGSALLR</sequence>
<organism evidence="1 2">
    <name type="scientific">Oxalicibacterium faecigallinarum</name>
    <dbReference type="NCBI Taxonomy" id="573741"/>
    <lineage>
        <taxon>Bacteria</taxon>
        <taxon>Pseudomonadati</taxon>
        <taxon>Pseudomonadota</taxon>
        <taxon>Betaproteobacteria</taxon>
        <taxon>Burkholderiales</taxon>
        <taxon>Oxalobacteraceae</taxon>
        <taxon>Oxalicibacterium</taxon>
    </lineage>
</organism>
<evidence type="ECO:0000313" key="2">
    <source>
        <dbReference type="Proteomes" id="UP000642180"/>
    </source>
</evidence>
<dbReference type="AlphaFoldDB" id="A0A8J3AVF3"/>